<feature type="chain" id="PRO_5041201329" evidence="2">
    <location>
        <begin position="27"/>
        <end position="145"/>
    </location>
</feature>
<accession>A0AA36CV66</accession>
<proteinExistence type="predicted"/>
<feature type="transmembrane region" description="Helical" evidence="1">
    <location>
        <begin position="76"/>
        <end position="100"/>
    </location>
</feature>
<evidence type="ECO:0000313" key="4">
    <source>
        <dbReference type="Proteomes" id="UP001177023"/>
    </source>
</evidence>
<organism evidence="3 4">
    <name type="scientific">Mesorhabditis spiculigera</name>
    <dbReference type="NCBI Taxonomy" id="96644"/>
    <lineage>
        <taxon>Eukaryota</taxon>
        <taxon>Metazoa</taxon>
        <taxon>Ecdysozoa</taxon>
        <taxon>Nematoda</taxon>
        <taxon>Chromadorea</taxon>
        <taxon>Rhabditida</taxon>
        <taxon>Rhabditina</taxon>
        <taxon>Rhabditomorpha</taxon>
        <taxon>Rhabditoidea</taxon>
        <taxon>Rhabditidae</taxon>
        <taxon>Mesorhabditinae</taxon>
        <taxon>Mesorhabditis</taxon>
    </lineage>
</organism>
<dbReference type="EMBL" id="CATQJA010002639">
    <property type="protein sequence ID" value="CAJ0575484.1"/>
    <property type="molecule type" value="Genomic_DNA"/>
</dbReference>
<evidence type="ECO:0000256" key="1">
    <source>
        <dbReference type="SAM" id="Phobius"/>
    </source>
</evidence>
<gene>
    <name evidence="3" type="ORF">MSPICULIGERA_LOCUS13794</name>
</gene>
<comment type="caution">
    <text evidence="3">The sequence shown here is derived from an EMBL/GenBank/DDBJ whole genome shotgun (WGS) entry which is preliminary data.</text>
</comment>
<keyword evidence="1" id="KW-0472">Membrane</keyword>
<keyword evidence="1" id="KW-0812">Transmembrane</keyword>
<dbReference type="AlphaFoldDB" id="A0AA36CV66"/>
<protein>
    <submittedName>
        <fullName evidence="3">Uncharacterized protein</fullName>
    </submittedName>
</protein>
<sequence length="145" mass="15567">MGTVCRLLLWATVVLGFLASTTQQYAQNDDVAEPWPYELRTELGLVKKGDMLMSADSTEDGGGSGGGQSGGFVSMVAWGLCAFVAVILYGCCCCVGCYYVGKNCIADAKPVANRRRAYLIAAAHERGGCERGGQGFESDRYRDQR</sequence>
<reference evidence="3" key="1">
    <citation type="submission" date="2023-06" db="EMBL/GenBank/DDBJ databases">
        <authorList>
            <person name="Delattre M."/>
        </authorList>
    </citation>
    <scope>NUCLEOTIDE SEQUENCE</scope>
    <source>
        <strain evidence="3">AF72</strain>
    </source>
</reference>
<dbReference type="Proteomes" id="UP001177023">
    <property type="component" value="Unassembled WGS sequence"/>
</dbReference>
<feature type="signal peptide" evidence="2">
    <location>
        <begin position="1"/>
        <end position="26"/>
    </location>
</feature>
<keyword evidence="1" id="KW-1133">Transmembrane helix</keyword>
<keyword evidence="2" id="KW-0732">Signal</keyword>
<name>A0AA36CV66_9BILA</name>
<keyword evidence="4" id="KW-1185">Reference proteome</keyword>
<evidence type="ECO:0000313" key="3">
    <source>
        <dbReference type="EMBL" id="CAJ0575484.1"/>
    </source>
</evidence>
<feature type="non-terminal residue" evidence="3">
    <location>
        <position position="1"/>
    </location>
</feature>
<evidence type="ECO:0000256" key="2">
    <source>
        <dbReference type="SAM" id="SignalP"/>
    </source>
</evidence>